<sequence>MAVATVSATATFTADELIVGTALGGAQYRLGSFSKTINLATTGAGGMDTGAAPASGYVALYAIYNPTTGASALLAVNATAAVAPTVYGGANMPAGYTASALVSVWRTASSQFVIGYQQDRKIDVARANLFLGTANNASQVALSISGYVPINAKSIYGDVYYNSSSASDSLLFSLAPTSGVVGQLFFRGVPSANQAMYKINLQVNQAIYYSNTGASSSPVFAVSISGYEI</sequence>
<accession>A0A2L1UWQ2</accession>
<dbReference type="EMBL" id="CP019062">
    <property type="protein sequence ID" value="AVF37355.1"/>
    <property type="molecule type" value="Genomic_DNA"/>
</dbReference>
<name>A0A2L1UWQ2_9GAMM</name>
<dbReference type="KEGG" id="rox:BV494_04865"/>
<proteinExistence type="predicted"/>
<dbReference type="AlphaFoldDB" id="A0A2L1UWQ2"/>
<protein>
    <submittedName>
        <fullName evidence="1">Uncharacterized protein</fullName>
    </submittedName>
</protein>
<organism evidence="1 2">
    <name type="scientific">Rahnella sikkimica</name>
    <dbReference type="NCBI Taxonomy" id="1805933"/>
    <lineage>
        <taxon>Bacteria</taxon>
        <taxon>Pseudomonadati</taxon>
        <taxon>Pseudomonadota</taxon>
        <taxon>Gammaproteobacteria</taxon>
        <taxon>Enterobacterales</taxon>
        <taxon>Yersiniaceae</taxon>
        <taxon>Rahnella</taxon>
    </lineage>
</organism>
<keyword evidence="2" id="KW-1185">Reference proteome</keyword>
<evidence type="ECO:0000313" key="1">
    <source>
        <dbReference type="EMBL" id="AVF37355.1"/>
    </source>
</evidence>
<dbReference type="OrthoDB" id="6481168at2"/>
<gene>
    <name evidence="1" type="ORF">BV494_04865</name>
</gene>
<evidence type="ECO:0000313" key="2">
    <source>
        <dbReference type="Proteomes" id="UP000239197"/>
    </source>
</evidence>
<reference evidence="2" key="1">
    <citation type="submission" date="2017-01" db="EMBL/GenBank/DDBJ databases">
        <title>Genome sequence of Rouxiella sp. ERMR1:05.</title>
        <authorList>
            <person name="Kumar R."/>
            <person name="Singh D."/>
            <person name="Kumar S."/>
        </authorList>
    </citation>
    <scope>NUCLEOTIDE SEQUENCE [LARGE SCALE GENOMIC DNA]</scope>
    <source>
        <strain evidence="2">ERMR1:05</strain>
    </source>
</reference>
<dbReference type="Proteomes" id="UP000239197">
    <property type="component" value="Chromosome"/>
</dbReference>